<dbReference type="InterPro" id="IPR014767">
    <property type="entry name" value="DAD_dom"/>
</dbReference>
<dbReference type="SMART" id="SM00498">
    <property type="entry name" value="FH2"/>
    <property type="match status" value="1"/>
</dbReference>
<comment type="similarity">
    <text evidence="1">Belongs to the formin homology family. Diaphanous subfamily.</text>
</comment>
<feature type="domain" description="DAD" evidence="5">
    <location>
        <begin position="1028"/>
        <end position="1058"/>
    </location>
</feature>
<feature type="compositionally biased region" description="Low complexity" evidence="4">
    <location>
        <begin position="538"/>
        <end position="548"/>
    </location>
</feature>
<dbReference type="InterPro" id="IPR010472">
    <property type="entry name" value="FH3_dom"/>
</dbReference>
<evidence type="ECO:0000313" key="8">
    <source>
        <dbReference type="EMBL" id="KAA0707585.1"/>
    </source>
</evidence>
<dbReference type="SUPFAM" id="SSF101447">
    <property type="entry name" value="Formin homology 2 domain (FH2 domain)"/>
    <property type="match status" value="1"/>
</dbReference>
<dbReference type="InterPro" id="IPR014768">
    <property type="entry name" value="GBD/FH3_dom"/>
</dbReference>
<feature type="coiled-coil region" evidence="3">
    <location>
        <begin position="495"/>
        <end position="522"/>
    </location>
</feature>
<feature type="region of interest" description="Disordered" evidence="4">
    <location>
        <begin position="985"/>
        <end position="1022"/>
    </location>
</feature>
<dbReference type="FunFam" id="1.10.238.150:FF:000002">
    <property type="entry name" value="protein diaphanous homolog 2 isoform X2"/>
    <property type="match status" value="1"/>
</dbReference>
<dbReference type="GO" id="GO:0031267">
    <property type="term" value="F:small GTPase binding"/>
    <property type="evidence" value="ECO:0007669"/>
    <property type="project" value="InterPro"/>
</dbReference>
<dbReference type="Gene3D" id="6.10.30.30">
    <property type="match status" value="1"/>
</dbReference>
<evidence type="ECO:0000259" key="5">
    <source>
        <dbReference type="PROSITE" id="PS51231"/>
    </source>
</evidence>
<comment type="caution">
    <text evidence="8">The sequence shown here is derived from an EMBL/GenBank/DDBJ whole genome shotgun (WGS) entry which is preliminary data.</text>
</comment>
<dbReference type="InterPro" id="IPR011989">
    <property type="entry name" value="ARM-like"/>
</dbReference>
<feature type="compositionally biased region" description="Pro residues" evidence="4">
    <location>
        <begin position="549"/>
        <end position="588"/>
    </location>
</feature>
<evidence type="ECO:0000256" key="2">
    <source>
        <dbReference type="ARBA" id="ARBA00023054"/>
    </source>
</evidence>
<dbReference type="Gene3D" id="1.25.10.10">
    <property type="entry name" value="Leucine-rich Repeat Variant"/>
    <property type="match status" value="1"/>
</dbReference>
<feature type="compositionally biased region" description="Basic and acidic residues" evidence="4">
    <location>
        <begin position="1103"/>
        <end position="1113"/>
    </location>
</feature>
<gene>
    <name evidence="8" type="ORF">E1301_Tti014845</name>
</gene>
<feature type="compositionally biased region" description="Basic and acidic residues" evidence="4">
    <location>
        <begin position="1123"/>
        <end position="1145"/>
    </location>
</feature>
<feature type="compositionally biased region" description="Basic and acidic residues" evidence="4">
    <location>
        <begin position="985"/>
        <end position="1014"/>
    </location>
</feature>
<dbReference type="InterPro" id="IPR015425">
    <property type="entry name" value="FH2_Formin"/>
</dbReference>
<feature type="compositionally biased region" description="Polar residues" evidence="4">
    <location>
        <begin position="67"/>
        <end position="78"/>
    </location>
</feature>
<dbReference type="Pfam" id="PF06367">
    <property type="entry name" value="Drf_FH3"/>
    <property type="match status" value="1"/>
</dbReference>
<evidence type="ECO:0000256" key="3">
    <source>
        <dbReference type="SAM" id="Coils"/>
    </source>
</evidence>
<dbReference type="AlphaFoldDB" id="A0A5A9NEF1"/>
<dbReference type="FunFam" id="1.20.58.630:FF:000001">
    <property type="entry name" value="Diaphanous related formin 1"/>
    <property type="match status" value="1"/>
</dbReference>
<evidence type="ECO:0000259" key="7">
    <source>
        <dbReference type="PROSITE" id="PS51444"/>
    </source>
</evidence>
<dbReference type="SUPFAM" id="SSF48371">
    <property type="entry name" value="ARM repeat"/>
    <property type="match status" value="1"/>
</dbReference>
<feature type="region of interest" description="Disordered" evidence="4">
    <location>
        <begin position="1046"/>
        <end position="1157"/>
    </location>
</feature>
<dbReference type="Pfam" id="PF06371">
    <property type="entry name" value="Drf_GBD"/>
    <property type="match status" value="1"/>
</dbReference>
<evidence type="ECO:0000256" key="4">
    <source>
        <dbReference type="SAM" id="MobiDB-lite"/>
    </source>
</evidence>
<dbReference type="GO" id="GO:0030041">
    <property type="term" value="P:actin filament polymerization"/>
    <property type="evidence" value="ECO:0007669"/>
    <property type="project" value="TreeGrafter"/>
</dbReference>
<dbReference type="SMART" id="SM01140">
    <property type="entry name" value="Drf_GBD"/>
    <property type="match status" value="1"/>
</dbReference>
<keyword evidence="9" id="KW-1185">Reference proteome</keyword>
<dbReference type="GO" id="GO:0005884">
    <property type="term" value="C:actin filament"/>
    <property type="evidence" value="ECO:0007669"/>
    <property type="project" value="TreeGrafter"/>
</dbReference>
<feature type="region of interest" description="Disordered" evidence="4">
    <location>
        <begin position="525"/>
        <end position="592"/>
    </location>
</feature>
<dbReference type="Proteomes" id="UP000324632">
    <property type="component" value="Chromosome 19"/>
</dbReference>
<feature type="compositionally biased region" description="Basic and acidic residues" evidence="4">
    <location>
        <begin position="1"/>
        <end position="11"/>
    </location>
</feature>
<dbReference type="InterPro" id="IPR044933">
    <property type="entry name" value="DIA_GBD_sf"/>
</dbReference>
<dbReference type="InterPro" id="IPR010473">
    <property type="entry name" value="GTPase-bd"/>
</dbReference>
<dbReference type="PANTHER" id="PTHR45691">
    <property type="entry name" value="PROTEIN DIAPHANOUS"/>
    <property type="match status" value="1"/>
</dbReference>
<dbReference type="Gene3D" id="1.10.238.150">
    <property type="entry name" value="Formin, FH3 diaphanous domain"/>
    <property type="match status" value="1"/>
</dbReference>
<dbReference type="InterPro" id="IPR042201">
    <property type="entry name" value="FH2_Formin_sf"/>
</dbReference>
<dbReference type="EMBL" id="SOYY01000019">
    <property type="protein sequence ID" value="KAA0707585.1"/>
    <property type="molecule type" value="Genomic_DNA"/>
</dbReference>
<dbReference type="InterPro" id="IPR016024">
    <property type="entry name" value="ARM-type_fold"/>
</dbReference>
<dbReference type="SMART" id="SM01139">
    <property type="entry name" value="Drf_FH3"/>
    <property type="match status" value="1"/>
</dbReference>
<accession>A0A5A9NEF1</accession>
<feature type="domain" description="FH2" evidence="7">
    <location>
        <begin position="608"/>
        <end position="1005"/>
    </location>
</feature>
<dbReference type="PROSITE" id="PS51444">
    <property type="entry name" value="FH2"/>
    <property type="match status" value="1"/>
</dbReference>
<proteinExistence type="inferred from homology"/>
<name>A0A5A9NEF1_9TELE</name>
<evidence type="ECO:0000313" key="9">
    <source>
        <dbReference type="Proteomes" id="UP000324632"/>
    </source>
</evidence>
<feature type="domain" description="GBD/FH3" evidence="6">
    <location>
        <begin position="86"/>
        <end position="448"/>
    </location>
</feature>
<dbReference type="PROSITE" id="PS51231">
    <property type="entry name" value="DAD"/>
    <property type="match status" value="1"/>
</dbReference>
<dbReference type="PROSITE" id="PS51232">
    <property type="entry name" value="GBD_FH3"/>
    <property type="match status" value="1"/>
</dbReference>
<sequence length="1168" mass="133296">MENYHQSRHDSSSNGKMLRKKGFGTGISSLGSSGGDDGDKKTKFLDRFSSIRIPGSKKERPHLSHMAKNSSSGDWSTPSEFEELSSRITSEKEILALFEKMMEDMNLNEEKKAPLREKDLSTKREMVLQYIITAAKTGSLRSSSQISPQEFLSELKGGATDERLFACLDSLRVSLTSNPVSWVQSFGHEGLGFLLDILERLVLKKHQEKLDKKNQHRVIQCLKAFMNNKYGLERILGEENSLALLARAMDPCQPAMMTDVVKLLSAICIVGEENTLEKVLEAITTATERKGVARFSPIVQGLSDRSVQLQVACMQLINALVTSPDELDFRLHIRNEFMRCGLREILPSLNTIRNDALDIQLKVFEEHKEEDMIEFSHRLEDIRSELDDMGDVFNVLYSSVKDTDAESYFLSILQHLLLIRNDYFTRPQYFKIIEECVSQIILHRNGTDPDFNYRKRLDVDFSHLLEVCVDKARAEEFEQRASELAQKFDEEFMGRQEAQAHLLKREEKINELEAELQAYRNQFGGGPGVLPSTQTVQALSSTGSSSFPTAPPPPPSVSGAPVPPPPPPPPPPPHCASMPGMPPPPPPLGLLGLAAASNQQTLPFGLRPKKEFKPETSTKRLNWSKISPQEMSESCFWITVSEDRYENNEVLARLARTFSTQKAVRREEEDLEEKKSIKKRVKELKVLDPKIAQNLSIFLGSFRMPYEEIKRMILEVDEEQLTEPMIQNLVKHLPEQEQLNALVKYKSEYDNLSEPEQFGVVMSSVKHLKPRLNSILFKLQFEEQVNNLRPDIMAVNAACDEMRKSKAFSRLLELVLLMGNFMNAGSRNAQSFGFNLNSLCKLKDTKSADQKSTLLNFLAETCEEKFPEVLKFVEDLQHVDRASRVSAENMEKSLRQMELHLLQLEKDLETFSSTDDQDLFHSKMAIFSTQARDQYQKLVIMNSNMVSLYLNMLEYFAIDPKKTSVDELFTDLSNFRAMFMQAVKENGKRKEAEEKQRRARAAKEKAEREKQERQMKKKRLLEVNTENDETGVMDCLLEALQSGAAFRDRRKRAPRPRDQPTQRLSMSPHRPVLKAYNHENMKAPLQRSRSRQNINFSSTRAPTAKEPHYEGEAHSSAAHRATHRADKEREKDKEKAREREKEKEQTPQLCSSNGDTDVEALLARLRAL</sequence>
<feature type="region of interest" description="Disordered" evidence="4">
    <location>
        <begin position="1"/>
        <end position="78"/>
    </location>
</feature>
<dbReference type="Pfam" id="PF02181">
    <property type="entry name" value="FH2"/>
    <property type="match status" value="1"/>
</dbReference>
<reference evidence="8 9" key="1">
    <citation type="journal article" date="2019" name="Mol. Ecol. Resour.">
        <title>Chromosome-level genome assembly of Triplophysa tibetana, a fish adapted to the harsh high-altitude environment of the Tibetan Plateau.</title>
        <authorList>
            <person name="Yang X."/>
            <person name="Liu H."/>
            <person name="Ma Z."/>
            <person name="Zou Y."/>
            <person name="Zou M."/>
            <person name="Mao Y."/>
            <person name="Li X."/>
            <person name="Wang H."/>
            <person name="Chen T."/>
            <person name="Wang W."/>
            <person name="Yang R."/>
        </authorList>
    </citation>
    <scope>NUCLEOTIDE SEQUENCE [LARGE SCALE GENOMIC DNA]</scope>
    <source>
        <strain evidence="8">TTIB1903HZAU</strain>
        <tissue evidence="8">Muscle</tissue>
    </source>
</reference>
<feature type="compositionally biased region" description="Basic and acidic residues" evidence="4">
    <location>
        <begin position="37"/>
        <end position="46"/>
    </location>
</feature>
<dbReference type="GO" id="GO:0003779">
    <property type="term" value="F:actin binding"/>
    <property type="evidence" value="ECO:0007669"/>
    <property type="project" value="InterPro"/>
</dbReference>
<feature type="compositionally biased region" description="Polar residues" evidence="4">
    <location>
        <begin position="1146"/>
        <end position="1155"/>
    </location>
</feature>
<dbReference type="Gene3D" id="1.20.58.630">
    <property type="match status" value="1"/>
</dbReference>
<protein>
    <submittedName>
        <fullName evidence="8">Protein diaphanous-like protein 3</fullName>
    </submittedName>
</protein>
<dbReference type="PANTHER" id="PTHR45691:SF9">
    <property type="entry name" value="PROTEIN DIAPHANOUS HOMOLOG 3"/>
    <property type="match status" value="1"/>
</dbReference>
<dbReference type="Gene3D" id="1.10.20.40">
    <property type="entry name" value="Formin, diaphanous GTPase-binding domain"/>
    <property type="match status" value="1"/>
</dbReference>
<evidence type="ECO:0000256" key="1">
    <source>
        <dbReference type="ARBA" id="ARBA00008214"/>
    </source>
</evidence>
<dbReference type="InterPro" id="IPR051412">
    <property type="entry name" value="Formin_Homology_Diaphanous_sf"/>
</dbReference>
<organism evidence="8 9">
    <name type="scientific">Triplophysa tibetana</name>
    <dbReference type="NCBI Taxonomy" id="1572043"/>
    <lineage>
        <taxon>Eukaryota</taxon>
        <taxon>Metazoa</taxon>
        <taxon>Chordata</taxon>
        <taxon>Craniata</taxon>
        <taxon>Vertebrata</taxon>
        <taxon>Euteleostomi</taxon>
        <taxon>Actinopterygii</taxon>
        <taxon>Neopterygii</taxon>
        <taxon>Teleostei</taxon>
        <taxon>Ostariophysi</taxon>
        <taxon>Cypriniformes</taxon>
        <taxon>Nemacheilidae</taxon>
        <taxon>Triplophysa</taxon>
    </lineage>
</organism>
<feature type="compositionally biased region" description="Polar residues" evidence="4">
    <location>
        <begin position="1091"/>
        <end position="1101"/>
    </location>
</feature>
<evidence type="ECO:0000259" key="6">
    <source>
        <dbReference type="PROSITE" id="PS51232"/>
    </source>
</evidence>
<dbReference type="Gene3D" id="1.20.58.2220">
    <property type="entry name" value="Formin, FH2 domain"/>
    <property type="match status" value="1"/>
</dbReference>
<keyword evidence="2 3" id="KW-0175">Coiled coil</keyword>